<accession>A0A2T4UDI9</accession>
<keyword evidence="1" id="KW-0472">Membrane</keyword>
<organism evidence="2 3">
    <name type="scientific">Paraconexibacter algicola</name>
    <dbReference type="NCBI Taxonomy" id="2133960"/>
    <lineage>
        <taxon>Bacteria</taxon>
        <taxon>Bacillati</taxon>
        <taxon>Actinomycetota</taxon>
        <taxon>Thermoleophilia</taxon>
        <taxon>Solirubrobacterales</taxon>
        <taxon>Paraconexibacteraceae</taxon>
        <taxon>Paraconexibacter</taxon>
    </lineage>
</organism>
<evidence type="ECO:0000313" key="2">
    <source>
        <dbReference type="EMBL" id="PTL55569.1"/>
    </source>
</evidence>
<keyword evidence="1" id="KW-1133">Transmembrane helix</keyword>
<keyword evidence="1" id="KW-0812">Transmembrane</keyword>
<feature type="transmembrane region" description="Helical" evidence="1">
    <location>
        <begin position="52"/>
        <end position="69"/>
    </location>
</feature>
<evidence type="ECO:0000313" key="3">
    <source>
        <dbReference type="Proteomes" id="UP000240739"/>
    </source>
</evidence>
<name>A0A2T4UDI9_9ACTN</name>
<keyword evidence="3" id="KW-1185">Reference proteome</keyword>
<proteinExistence type="predicted"/>
<dbReference type="Proteomes" id="UP000240739">
    <property type="component" value="Unassembled WGS sequence"/>
</dbReference>
<evidence type="ECO:0000256" key="1">
    <source>
        <dbReference type="SAM" id="Phobius"/>
    </source>
</evidence>
<gene>
    <name evidence="2" type="ORF">C7Y72_18155</name>
</gene>
<dbReference type="AlphaFoldDB" id="A0A2T4UDI9"/>
<reference evidence="2 3" key="1">
    <citation type="submission" date="2018-03" db="EMBL/GenBank/DDBJ databases">
        <title>Aquarubrobacter algicola gen. nov., sp. nov., a novel actinobacterium isolated from shallow eutrophic lake during the end of cyanobacterial harmful algal blooms.</title>
        <authorList>
            <person name="Chun S.J."/>
        </authorList>
    </citation>
    <scope>NUCLEOTIDE SEQUENCE [LARGE SCALE GENOMIC DNA]</scope>
    <source>
        <strain evidence="2 3">Seoho-28</strain>
    </source>
</reference>
<dbReference type="EMBL" id="PYYB01000003">
    <property type="protein sequence ID" value="PTL55569.1"/>
    <property type="molecule type" value="Genomic_DNA"/>
</dbReference>
<sequence>MGLQATEALALFMSIEALLLAASTVGVTIWRSRTTGEDAGYARILADGCTRLTVLLSIGGVAAWLDLFARSATQPGNALEVIQAGVLLVVLFGLPWVARQIAKGASD</sequence>
<comment type="caution">
    <text evidence="2">The sequence shown here is derived from an EMBL/GenBank/DDBJ whole genome shotgun (WGS) entry which is preliminary data.</text>
</comment>
<feature type="transmembrane region" description="Helical" evidence="1">
    <location>
        <begin position="12"/>
        <end position="31"/>
    </location>
</feature>
<protein>
    <submittedName>
        <fullName evidence="2">Uncharacterized protein</fullName>
    </submittedName>
</protein>
<feature type="transmembrane region" description="Helical" evidence="1">
    <location>
        <begin position="81"/>
        <end position="98"/>
    </location>
</feature>